<protein>
    <submittedName>
        <fullName evidence="1">Uncharacterized protein</fullName>
    </submittedName>
</protein>
<evidence type="ECO:0000313" key="1">
    <source>
        <dbReference type="EMBL" id="SPE31371.1"/>
    </source>
</evidence>
<organism evidence="1 2">
    <name type="scientific">Candidatus Sulfuritelmatomonas gaucii</name>
    <dbReference type="NCBI Taxonomy" id="2043161"/>
    <lineage>
        <taxon>Bacteria</taxon>
        <taxon>Pseudomonadati</taxon>
        <taxon>Acidobacteriota</taxon>
        <taxon>Terriglobia</taxon>
        <taxon>Terriglobales</taxon>
        <taxon>Acidobacteriaceae</taxon>
        <taxon>Candidatus Sulfuritelmatomonas</taxon>
    </lineage>
</organism>
<sequence>MCEHLVPGIGEFCAAIKTDLIGVLLNSKYPADFMVMAPEQPTEKRFHMVRDLNGSTHNKMTKIESWV</sequence>
<dbReference type="EMBL" id="OKRB01000150">
    <property type="protein sequence ID" value="SPE31371.1"/>
    <property type="molecule type" value="Genomic_DNA"/>
</dbReference>
<evidence type="ECO:0000313" key="2">
    <source>
        <dbReference type="Proteomes" id="UP000239735"/>
    </source>
</evidence>
<name>A0A2N9M7C8_9BACT</name>
<proteinExistence type="predicted"/>
<dbReference type="Proteomes" id="UP000239735">
    <property type="component" value="Unassembled WGS sequence"/>
</dbReference>
<reference evidence="2" key="1">
    <citation type="submission" date="2018-02" db="EMBL/GenBank/DDBJ databases">
        <authorList>
            <person name="Hausmann B."/>
        </authorList>
    </citation>
    <scope>NUCLEOTIDE SEQUENCE [LARGE SCALE GENOMIC DNA]</scope>
    <source>
        <strain evidence="2">Peat soil MAG SbA5</strain>
    </source>
</reference>
<dbReference type="AlphaFoldDB" id="A0A2N9M7C8"/>
<accession>A0A2N9M7C8</accession>
<gene>
    <name evidence="1" type="ORF">SBA5_880039</name>
</gene>